<gene>
    <name evidence="2" type="ORF">GCM10011600_28700</name>
</gene>
<evidence type="ECO:0000313" key="3">
    <source>
        <dbReference type="Proteomes" id="UP000617531"/>
    </source>
</evidence>
<name>A0A8J3GSY9_9MICO</name>
<keyword evidence="1" id="KW-1133">Transmembrane helix</keyword>
<dbReference type="AlphaFoldDB" id="A0A8J3GSY9"/>
<dbReference type="EMBL" id="BNAI01000011">
    <property type="protein sequence ID" value="GHF26020.1"/>
    <property type="molecule type" value="Genomic_DNA"/>
</dbReference>
<evidence type="ECO:0000313" key="2">
    <source>
        <dbReference type="EMBL" id="GHF26020.1"/>
    </source>
</evidence>
<feature type="transmembrane region" description="Helical" evidence="1">
    <location>
        <begin position="320"/>
        <end position="342"/>
    </location>
</feature>
<organism evidence="2 3">
    <name type="scientific">Pseudolysinimonas yzui</name>
    <dbReference type="NCBI Taxonomy" id="2708254"/>
    <lineage>
        <taxon>Bacteria</taxon>
        <taxon>Bacillati</taxon>
        <taxon>Actinomycetota</taxon>
        <taxon>Actinomycetes</taxon>
        <taxon>Micrococcales</taxon>
        <taxon>Microbacteriaceae</taxon>
        <taxon>Pseudolysinimonas</taxon>
    </lineage>
</organism>
<feature type="transmembrane region" description="Helical" evidence="1">
    <location>
        <begin position="12"/>
        <end position="37"/>
    </location>
</feature>
<feature type="transmembrane region" description="Helical" evidence="1">
    <location>
        <begin position="43"/>
        <end position="67"/>
    </location>
</feature>
<feature type="transmembrane region" description="Helical" evidence="1">
    <location>
        <begin position="174"/>
        <end position="192"/>
    </location>
</feature>
<reference evidence="2" key="2">
    <citation type="submission" date="2020-09" db="EMBL/GenBank/DDBJ databases">
        <authorList>
            <person name="Sun Q."/>
            <person name="Zhou Y."/>
        </authorList>
    </citation>
    <scope>NUCLEOTIDE SEQUENCE</scope>
    <source>
        <strain evidence="2">CGMCC 1.16548</strain>
    </source>
</reference>
<comment type="caution">
    <text evidence="2">The sequence shown here is derived from an EMBL/GenBank/DDBJ whole genome shotgun (WGS) entry which is preliminary data.</text>
</comment>
<feature type="transmembrane region" description="Helical" evidence="1">
    <location>
        <begin position="362"/>
        <end position="380"/>
    </location>
</feature>
<keyword evidence="1" id="KW-0472">Membrane</keyword>
<dbReference type="Proteomes" id="UP000617531">
    <property type="component" value="Unassembled WGS sequence"/>
</dbReference>
<feature type="transmembrane region" description="Helical" evidence="1">
    <location>
        <begin position="97"/>
        <end position="114"/>
    </location>
</feature>
<feature type="transmembrane region" description="Helical" evidence="1">
    <location>
        <begin position="142"/>
        <end position="162"/>
    </location>
</feature>
<reference evidence="2" key="1">
    <citation type="journal article" date="2014" name="Int. J. Syst. Evol. Microbiol.">
        <title>Complete genome sequence of Corynebacterium casei LMG S-19264T (=DSM 44701T), isolated from a smear-ripened cheese.</title>
        <authorList>
            <consortium name="US DOE Joint Genome Institute (JGI-PGF)"/>
            <person name="Walter F."/>
            <person name="Albersmeier A."/>
            <person name="Kalinowski J."/>
            <person name="Ruckert C."/>
        </authorList>
    </citation>
    <scope>NUCLEOTIDE SEQUENCE</scope>
    <source>
        <strain evidence="2">CGMCC 1.16548</strain>
    </source>
</reference>
<keyword evidence="1" id="KW-0812">Transmembrane</keyword>
<feature type="transmembrane region" description="Helical" evidence="1">
    <location>
        <begin position="232"/>
        <end position="259"/>
    </location>
</feature>
<accession>A0A8J3GSY9</accession>
<evidence type="ECO:0000256" key="1">
    <source>
        <dbReference type="SAM" id="Phobius"/>
    </source>
</evidence>
<proteinExistence type="predicted"/>
<keyword evidence="3" id="KW-1185">Reference proteome</keyword>
<sequence>MLSTALRVLVRCWPALLAWYLLGWTLRALVIRLAAFVANASDLFGLLILPLAILAQLAAFVGMYLAIRRELPHLGRVDDVEVGEAAPGAIRRWRETLLAAILPFFLLYVAWNLIRTDLLDYFGSALEQADLLGGGNVANTSIPLSVMTATLVVVAFGLRWLLGRFAAKLPRWTAAVATYLEAVWVLVLLLVIQDLVAQVPPWLATRRMFAWAVDGWAGIVDSLPWLGTVGDVVGWTLGQTGTLIALPLAWLAIASIIYFGTMPRSKRPAPTTLSKASERWSRMPVWLRRIGTRISAGLVDRWGPVALAARLIWRSGPIALGTYLLAFAVVTAAGTWLTLGIYRLLGPHETGWWYGASDAVEVVVMAITGVLQVCLVAAAFDHALRSDEAEALIDEAGDVVSSAAAPAAGQPTS</sequence>
<dbReference type="RefSeq" id="WP_191284232.1">
    <property type="nucleotide sequence ID" value="NZ_BNAI01000011.1"/>
</dbReference>
<protein>
    <submittedName>
        <fullName evidence="2">Uncharacterized protein</fullName>
    </submittedName>
</protein>